<evidence type="ECO:0000256" key="1">
    <source>
        <dbReference type="ARBA" id="ARBA00004245"/>
    </source>
</evidence>
<dbReference type="SUPFAM" id="SSF52540">
    <property type="entry name" value="P-loop containing nucleoside triphosphate hydrolases"/>
    <property type="match status" value="1"/>
</dbReference>
<dbReference type="AlphaFoldDB" id="A0A1S8WMA2"/>
<accession>A0A1S8WMA2</accession>
<dbReference type="GO" id="GO:0003777">
    <property type="term" value="F:microtubule motor activity"/>
    <property type="evidence" value="ECO:0007669"/>
    <property type="project" value="InterPro"/>
</dbReference>
<feature type="non-terminal residue" evidence="8">
    <location>
        <position position="1"/>
    </location>
</feature>
<proteinExistence type="inferred from homology"/>
<sequence length="110" mass="12466">VIVALSEKQRSHIPYRNSMMTMILRDSLGGNCMTSMIANCSAEQCNIQETIATCRFAQRVALIKNDMILNEEQDPHVVIGHLKAEIERLKAELAFTTGTEQELTEEEKER</sequence>
<dbReference type="PANTHER" id="PTHR47968:SF36">
    <property type="entry name" value="KINESIN HEAVY CHAIN ISOFORM X1"/>
    <property type="match status" value="1"/>
</dbReference>
<dbReference type="InterPro" id="IPR027640">
    <property type="entry name" value="Kinesin-like_fam"/>
</dbReference>
<dbReference type="GO" id="GO:0005874">
    <property type="term" value="C:microtubule"/>
    <property type="evidence" value="ECO:0007669"/>
    <property type="project" value="UniProtKB-KW"/>
</dbReference>
<evidence type="ECO:0000313" key="9">
    <source>
        <dbReference type="Proteomes" id="UP000243686"/>
    </source>
</evidence>
<dbReference type="Proteomes" id="UP000243686">
    <property type="component" value="Unassembled WGS sequence"/>
</dbReference>
<evidence type="ECO:0000259" key="7">
    <source>
        <dbReference type="PROSITE" id="PS50067"/>
    </source>
</evidence>
<feature type="domain" description="Kinesin motor" evidence="7">
    <location>
        <begin position="1"/>
        <end position="63"/>
    </location>
</feature>
<evidence type="ECO:0000256" key="2">
    <source>
        <dbReference type="ARBA" id="ARBA00022701"/>
    </source>
</evidence>
<evidence type="ECO:0000256" key="5">
    <source>
        <dbReference type="ARBA" id="ARBA00023212"/>
    </source>
</evidence>
<protein>
    <recommendedName>
        <fullName evidence="7">Kinesin motor domain-containing protein</fullName>
    </recommendedName>
</protein>
<evidence type="ECO:0000256" key="3">
    <source>
        <dbReference type="ARBA" id="ARBA00023054"/>
    </source>
</evidence>
<reference evidence="8 9" key="1">
    <citation type="submission" date="2015-03" db="EMBL/GenBank/DDBJ databases">
        <title>Draft genome of the nematode, Opisthorchis viverrini.</title>
        <authorList>
            <person name="Mitreva M."/>
        </authorList>
    </citation>
    <scope>NUCLEOTIDE SEQUENCE [LARGE SCALE GENOMIC DNA]</scope>
    <source>
        <strain evidence="8">Khon Kaen</strain>
    </source>
</reference>
<keyword evidence="5" id="KW-0206">Cytoskeleton</keyword>
<dbReference type="PROSITE" id="PS50067">
    <property type="entry name" value="KINESIN_MOTOR_2"/>
    <property type="match status" value="1"/>
</dbReference>
<gene>
    <name evidence="8" type="ORF">X801_08671</name>
</gene>
<dbReference type="Gene3D" id="1.20.58.1980">
    <property type="match status" value="1"/>
</dbReference>
<evidence type="ECO:0000313" key="8">
    <source>
        <dbReference type="EMBL" id="OON15524.1"/>
    </source>
</evidence>
<dbReference type="GO" id="GO:0005524">
    <property type="term" value="F:ATP binding"/>
    <property type="evidence" value="ECO:0007669"/>
    <property type="project" value="InterPro"/>
</dbReference>
<comment type="subcellular location">
    <subcellularLocation>
        <location evidence="1">Cytoplasm</location>
        <location evidence="1">Cytoskeleton</location>
    </subcellularLocation>
</comment>
<dbReference type="InterPro" id="IPR001752">
    <property type="entry name" value="Kinesin_motor_dom"/>
</dbReference>
<dbReference type="GO" id="GO:0007018">
    <property type="term" value="P:microtubule-based movement"/>
    <property type="evidence" value="ECO:0007669"/>
    <property type="project" value="InterPro"/>
</dbReference>
<keyword evidence="9" id="KW-1185">Reference proteome</keyword>
<dbReference type="GO" id="GO:0008017">
    <property type="term" value="F:microtubule binding"/>
    <property type="evidence" value="ECO:0007669"/>
    <property type="project" value="InterPro"/>
</dbReference>
<evidence type="ECO:0000256" key="6">
    <source>
        <dbReference type="PROSITE-ProRule" id="PRU00283"/>
    </source>
</evidence>
<name>A0A1S8WMA2_OPIVI</name>
<comment type="caution">
    <text evidence="6">Lacks conserved residue(s) required for the propagation of feature annotation.</text>
</comment>
<keyword evidence="2" id="KW-0493">Microtubule</keyword>
<evidence type="ECO:0000256" key="4">
    <source>
        <dbReference type="ARBA" id="ARBA00023175"/>
    </source>
</evidence>
<dbReference type="InterPro" id="IPR027417">
    <property type="entry name" value="P-loop_NTPase"/>
</dbReference>
<comment type="similarity">
    <text evidence="6">Belongs to the TRAFAC class myosin-kinesin ATPase superfamily. Kinesin family.</text>
</comment>
<keyword evidence="5" id="KW-0963">Cytoplasm</keyword>
<dbReference type="PANTHER" id="PTHR47968">
    <property type="entry name" value="CENTROMERE PROTEIN E"/>
    <property type="match status" value="1"/>
</dbReference>
<keyword evidence="4" id="KW-0505">Motor protein</keyword>
<keyword evidence="3" id="KW-0175">Coiled coil</keyword>
<organism evidence="8 9">
    <name type="scientific">Opisthorchis viverrini</name>
    <name type="common">Southeast Asian liver fluke</name>
    <dbReference type="NCBI Taxonomy" id="6198"/>
    <lineage>
        <taxon>Eukaryota</taxon>
        <taxon>Metazoa</taxon>
        <taxon>Spiralia</taxon>
        <taxon>Lophotrochozoa</taxon>
        <taxon>Platyhelminthes</taxon>
        <taxon>Trematoda</taxon>
        <taxon>Digenea</taxon>
        <taxon>Opisthorchiida</taxon>
        <taxon>Opisthorchiata</taxon>
        <taxon>Opisthorchiidae</taxon>
        <taxon>Opisthorchis</taxon>
    </lineage>
</organism>
<dbReference type="Pfam" id="PF00225">
    <property type="entry name" value="Kinesin"/>
    <property type="match status" value="1"/>
</dbReference>
<dbReference type="EMBL" id="KV903923">
    <property type="protein sequence ID" value="OON15524.1"/>
    <property type="molecule type" value="Genomic_DNA"/>
</dbReference>